<reference evidence="4 5" key="1">
    <citation type="journal article" date="2022" name="Nat. Genet.">
        <title>Improved pea reference genome and pan-genome highlight genomic features and evolutionary characteristics.</title>
        <authorList>
            <person name="Yang T."/>
            <person name="Liu R."/>
            <person name="Luo Y."/>
            <person name="Hu S."/>
            <person name="Wang D."/>
            <person name="Wang C."/>
            <person name="Pandey M.K."/>
            <person name="Ge S."/>
            <person name="Xu Q."/>
            <person name="Li N."/>
            <person name="Li G."/>
            <person name="Huang Y."/>
            <person name="Saxena R.K."/>
            <person name="Ji Y."/>
            <person name="Li M."/>
            <person name="Yan X."/>
            <person name="He Y."/>
            <person name="Liu Y."/>
            <person name="Wang X."/>
            <person name="Xiang C."/>
            <person name="Varshney R.K."/>
            <person name="Ding H."/>
            <person name="Gao S."/>
            <person name="Zong X."/>
        </authorList>
    </citation>
    <scope>NUCLEOTIDE SEQUENCE [LARGE SCALE GENOMIC DNA]</scope>
    <source>
        <strain evidence="4 5">cv. Zhongwan 6</strain>
    </source>
</reference>
<keyword evidence="5" id="KW-1185">Reference proteome</keyword>
<dbReference type="Gramene" id="PSAT_LOCUS14957_t1">
    <property type="protein sequence ID" value="CAL5195270.1"/>
    <property type="gene ID" value="PSAT_LOCUS14957"/>
</dbReference>
<feature type="compositionally biased region" description="Basic residues" evidence="1">
    <location>
        <begin position="107"/>
        <end position="116"/>
    </location>
</feature>
<evidence type="ECO:0000259" key="2">
    <source>
        <dbReference type="Pfam" id="PF04782"/>
    </source>
</evidence>
<dbReference type="Proteomes" id="UP001058974">
    <property type="component" value="Chromosome 4"/>
</dbReference>
<evidence type="ECO:0000313" key="4">
    <source>
        <dbReference type="EMBL" id="KAI5423324.1"/>
    </source>
</evidence>
<feature type="compositionally biased region" description="Polar residues" evidence="1">
    <location>
        <begin position="173"/>
        <end position="184"/>
    </location>
</feature>
<feature type="region of interest" description="Disordered" evidence="1">
    <location>
        <begin position="218"/>
        <end position="253"/>
    </location>
</feature>
<feature type="compositionally biased region" description="Polar residues" evidence="1">
    <location>
        <begin position="94"/>
        <end position="104"/>
    </location>
</feature>
<dbReference type="PANTHER" id="PTHR21450:SF42">
    <property type="entry name" value="TRANSCRIPTION FACTOR BZIP80, PUTATIVE-RELATED"/>
    <property type="match status" value="1"/>
</dbReference>
<accession>A0A9D5AYJ6</accession>
<feature type="domain" description="DUF630" evidence="3">
    <location>
        <begin position="1"/>
        <end position="59"/>
    </location>
</feature>
<organism evidence="4 5">
    <name type="scientific">Pisum sativum</name>
    <name type="common">Garden pea</name>
    <name type="synonym">Lathyrus oleraceus</name>
    <dbReference type="NCBI Taxonomy" id="3888"/>
    <lineage>
        <taxon>Eukaryota</taxon>
        <taxon>Viridiplantae</taxon>
        <taxon>Streptophyta</taxon>
        <taxon>Embryophyta</taxon>
        <taxon>Tracheophyta</taxon>
        <taxon>Spermatophyta</taxon>
        <taxon>Magnoliopsida</taxon>
        <taxon>eudicotyledons</taxon>
        <taxon>Gunneridae</taxon>
        <taxon>Pentapetalae</taxon>
        <taxon>rosids</taxon>
        <taxon>fabids</taxon>
        <taxon>Fabales</taxon>
        <taxon>Fabaceae</taxon>
        <taxon>Papilionoideae</taxon>
        <taxon>50 kb inversion clade</taxon>
        <taxon>NPAAA clade</taxon>
        <taxon>Hologalegina</taxon>
        <taxon>IRL clade</taxon>
        <taxon>Fabeae</taxon>
        <taxon>Lathyrus</taxon>
    </lineage>
</organism>
<feature type="region of interest" description="Disordered" evidence="1">
    <location>
        <begin position="157"/>
        <end position="197"/>
    </location>
</feature>
<comment type="caution">
    <text evidence="4">The sequence shown here is derived from an EMBL/GenBank/DDBJ whole genome shotgun (WGS) entry which is preliminary data.</text>
</comment>
<gene>
    <name evidence="4" type="ORF">KIW84_046340</name>
</gene>
<feature type="compositionally biased region" description="Basic and acidic residues" evidence="1">
    <location>
        <begin position="225"/>
        <end position="253"/>
    </location>
</feature>
<proteinExistence type="predicted"/>
<evidence type="ECO:0000256" key="1">
    <source>
        <dbReference type="SAM" id="MobiDB-lite"/>
    </source>
</evidence>
<dbReference type="InterPro" id="IPR006867">
    <property type="entry name" value="DUF632"/>
</dbReference>
<feature type="domain" description="DUF632" evidence="2">
    <location>
        <begin position="316"/>
        <end position="622"/>
    </location>
</feature>
<sequence length="757" mass="85395">MGCTASKLDNEETVRRCKERRRFMKDAVYARHYLAAAHSEYCNSLRLTGSALCTFAAGEPLAVSDDIPAVFVNAPKQNMYHPPPPPSPPPPAATVTTSKIPNASETRHRKPPRKLPHILSESSLCSTPRSEFPNWFFPTAHQTLSTASETSSVWNWENFHPPPSPPSSEYFRQRSQPPNHNPECSSFEVPGSDSSSETFYNTIHSKLHLPNREIKTIKVDSQNQHLRDRLCSEDTASERSEPEPDRSETEREEVRCSDWEDCYGSTSSSDREEVIARLRSSVKPESVTDGDIPAREDKKTGEELLEEKVMMKHKDLKEIVEVIKENFEKAAVAGDKLSEMLHISRAQLDRSFSQLKKIVYHSSNLLSRVNSSWTSKPPLAVKYRFDAGSLERPGGPKSLCSTLDRLLAWENKLCQEVKGRESVKIEHERKLSALQNQECKGGDDETKIDRTKATITRLQSLIIVTSQGVSTTSAAINDLRDSDLVPQLVELCHGIIYMWRSMHQYHETQSNIVQQVCGLVNRSSKGHSTSESHKQATRDLELALSAWHSSFIRIIKFQRDFILSIHGWFKLNLIPVTNDNNNIKTIEPSVAFSFCDEWKLALDRVPDTVASEAIKSFVNVVHVISVKQSQELKIKKKTDTAYKELEKKSSSLRNIEKKFYNSYSMVGIGIIPNSVDHIGQGLDARDPLAEKKLELEACQRRVEDEKMKHSKAVEVTRAMTLNNLQTGLPGVFQALTSFSSLFIEALESVCDRSYAIK</sequence>
<dbReference type="OrthoDB" id="1919226at2759"/>
<feature type="compositionally biased region" description="Pro residues" evidence="1">
    <location>
        <begin position="81"/>
        <end position="92"/>
    </location>
</feature>
<evidence type="ECO:0000313" key="5">
    <source>
        <dbReference type="Proteomes" id="UP001058974"/>
    </source>
</evidence>
<dbReference type="AlphaFoldDB" id="A0A9D5AYJ6"/>
<dbReference type="InterPro" id="IPR006868">
    <property type="entry name" value="DUF630"/>
</dbReference>
<dbReference type="Pfam" id="PF04783">
    <property type="entry name" value="DUF630"/>
    <property type="match status" value="1"/>
</dbReference>
<dbReference type="Pfam" id="PF04782">
    <property type="entry name" value="DUF632"/>
    <property type="match status" value="1"/>
</dbReference>
<name>A0A9D5AYJ6_PEA</name>
<dbReference type="Gramene" id="Psat04G0634000-T1">
    <property type="protein sequence ID" value="KAI5423324.1"/>
    <property type="gene ID" value="KIW84_046340"/>
</dbReference>
<dbReference type="Gramene" id="Psat4g224960.1">
    <property type="protein sequence ID" value="Psat4g224960.1.cds"/>
    <property type="gene ID" value="Psat4g224960"/>
</dbReference>
<dbReference type="PANTHER" id="PTHR21450">
    <property type="entry name" value="PROTEIN ALTERED PHOSPHATE STARVATION RESPONSE 1"/>
    <property type="match status" value="1"/>
</dbReference>
<protein>
    <submittedName>
        <fullName evidence="4">Uncharacterized protein</fullName>
    </submittedName>
</protein>
<feature type="region of interest" description="Disordered" evidence="1">
    <location>
        <begin position="78"/>
        <end position="117"/>
    </location>
</feature>
<dbReference type="EMBL" id="JAMSHJ010000004">
    <property type="protein sequence ID" value="KAI5423324.1"/>
    <property type="molecule type" value="Genomic_DNA"/>
</dbReference>
<evidence type="ECO:0000259" key="3">
    <source>
        <dbReference type="Pfam" id="PF04783"/>
    </source>
</evidence>